<dbReference type="Gene3D" id="2.60.120.380">
    <property type="match status" value="1"/>
</dbReference>
<dbReference type="EMBL" id="CP071090">
    <property type="protein sequence ID" value="QSQ18931.1"/>
    <property type="molecule type" value="Genomic_DNA"/>
</dbReference>
<feature type="signal peptide" evidence="1">
    <location>
        <begin position="1"/>
        <end position="29"/>
    </location>
</feature>
<gene>
    <name evidence="2" type="ORF">JY651_26630</name>
</gene>
<evidence type="ECO:0000256" key="1">
    <source>
        <dbReference type="SAM" id="SignalP"/>
    </source>
</evidence>
<protein>
    <recommendedName>
        <fullName evidence="4">Lipoprotein</fullName>
    </recommendedName>
</protein>
<accession>A0ABX7NNE9</accession>
<proteinExistence type="predicted"/>
<name>A0ABX7NNE9_9BACT</name>
<feature type="chain" id="PRO_5045580570" description="Lipoprotein" evidence="1">
    <location>
        <begin position="30"/>
        <end position="540"/>
    </location>
</feature>
<dbReference type="PROSITE" id="PS51257">
    <property type="entry name" value="PROKAR_LIPOPROTEIN"/>
    <property type="match status" value="1"/>
</dbReference>
<sequence length="540" mass="57512">MFVSRRSNWSNAGTVLALALALAFTGCKGDDDDEDDPKCEGGTGSPTTVSGKVTYDFVPATYSTTTKGGTLAFAQASERPVRSAVVQVRQGSNVLATGSTDEQGNYQLNYTPSTCGTVTVVALAKTTNPPIQVEDNTDKDAIWAIGDTITATTTTKNLHATHGWTGTTYTASQRTAAPFAILDSMYTASKAFMAVRTVTFPPLKVNWSPNNVPQSGDKATGQISTSHYSFQENEIYILGRVGVDTDEYDSHVIVHEWGHYFESNLSRADSPGGPHSTGDVLDPRLAFGEGYGNGLAAMLLPESMYVDTLWGSTTSGPPLAFGFDAETPPTPTDDPSPSVFSESSVMRILYDLYDSGANEGYDTVALGLGPIYDVLVGPQKTTEGMTTLGSFITGLKSQAGVNASAVDALLAHYNVGAITSPYGDGDTQLRAMYVAVPNTYPYNNNITLRGGEEANKQQQNRYFAFSGTGRTMNISVSNATYDVDIEVYKRGELVASSYKETPGTESVSLPTQSDTPYVLVVTGYSTVNTNYTVSVSITSP</sequence>
<evidence type="ECO:0008006" key="4">
    <source>
        <dbReference type="Google" id="ProtNLM"/>
    </source>
</evidence>
<evidence type="ECO:0000313" key="2">
    <source>
        <dbReference type="EMBL" id="QSQ18931.1"/>
    </source>
</evidence>
<dbReference type="Proteomes" id="UP000662747">
    <property type="component" value="Chromosome"/>
</dbReference>
<reference evidence="2 3" key="1">
    <citation type="submission" date="2021-02" db="EMBL/GenBank/DDBJ databases">
        <title>De Novo genome assembly of isolated myxobacteria.</title>
        <authorList>
            <person name="Stevens D.C."/>
        </authorList>
    </citation>
    <scope>NUCLEOTIDE SEQUENCE [LARGE SCALE GENOMIC DNA]</scope>
    <source>
        <strain evidence="3">SCPEA02</strain>
    </source>
</reference>
<organism evidence="2 3">
    <name type="scientific">Pyxidicoccus parkwayensis</name>
    <dbReference type="NCBI Taxonomy" id="2813578"/>
    <lineage>
        <taxon>Bacteria</taxon>
        <taxon>Pseudomonadati</taxon>
        <taxon>Myxococcota</taxon>
        <taxon>Myxococcia</taxon>
        <taxon>Myxococcales</taxon>
        <taxon>Cystobacterineae</taxon>
        <taxon>Myxococcaceae</taxon>
        <taxon>Pyxidicoccus</taxon>
    </lineage>
</organism>
<evidence type="ECO:0000313" key="3">
    <source>
        <dbReference type="Proteomes" id="UP000662747"/>
    </source>
</evidence>
<keyword evidence="1" id="KW-0732">Signal</keyword>
<keyword evidence="3" id="KW-1185">Reference proteome</keyword>
<dbReference type="RefSeq" id="WP_206720519.1">
    <property type="nucleotide sequence ID" value="NZ_CP071090.1"/>
</dbReference>